<feature type="signal peptide" evidence="2">
    <location>
        <begin position="1"/>
        <end position="29"/>
    </location>
</feature>
<dbReference type="CDD" id="cd07012">
    <property type="entry name" value="PBP2_Bug_TTT"/>
    <property type="match status" value="1"/>
</dbReference>
<sequence>MTMRQMNITRRGALAAAGAASLAAPAARAQAPYPAGQSVALVVPYAAGGASDVIGRIVTDGLQSRLGGSFIMDHKPGASTSIGARHVARARPDGLTLLLGTISTFTLTPLALRNPGYDPITDFTHITQVCDSLYLLVANPRWNSLEELLAAARARPEAISYATWGVGTTAHMAMLDLNNRAGIEMLHVPYAGSPPAMTDTIAGRTDCMFALLSACKGHLEAGRLRPLAVPTASRATQLPDVPTFIEKGFPGFISTTWYSVEAPARTPAPIIERIRGALTEHFADPAVRAFMATQGMAPPEIGEAPLIERIRRELAVNRELMAKAGMEPT</sequence>
<dbReference type="InterPro" id="IPR006311">
    <property type="entry name" value="TAT_signal"/>
</dbReference>
<evidence type="ECO:0000313" key="3">
    <source>
        <dbReference type="EMBL" id="MBR0682123.1"/>
    </source>
</evidence>
<dbReference type="PANTHER" id="PTHR42928">
    <property type="entry name" value="TRICARBOXYLATE-BINDING PROTEIN"/>
    <property type="match status" value="1"/>
</dbReference>
<dbReference type="InterPro" id="IPR042100">
    <property type="entry name" value="Bug_dom1"/>
</dbReference>
<dbReference type="PROSITE" id="PS51318">
    <property type="entry name" value="TAT"/>
    <property type="match status" value="1"/>
</dbReference>
<dbReference type="PANTHER" id="PTHR42928:SF5">
    <property type="entry name" value="BLR1237 PROTEIN"/>
    <property type="match status" value="1"/>
</dbReference>
<accession>A0A9X9XEI7</accession>
<keyword evidence="4" id="KW-1185">Reference proteome</keyword>
<reference evidence="3" key="1">
    <citation type="submission" date="2020-01" db="EMBL/GenBank/DDBJ databases">
        <authorList>
            <person name="Rat A."/>
        </authorList>
    </citation>
    <scope>NUCLEOTIDE SEQUENCE</scope>
    <source>
        <strain evidence="3">LMG 31228</strain>
    </source>
</reference>
<dbReference type="AlphaFoldDB" id="A0A9X9XEI7"/>
<dbReference type="Pfam" id="PF03401">
    <property type="entry name" value="TctC"/>
    <property type="match status" value="1"/>
</dbReference>
<name>A0A9X9XEI7_9PROT</name>
<dbReference type="PIRSF" id="PIRSF017082">
    <property type="entry name" value="YflP"/>
    <property type="match status" value="1"/>
</dbReference>
<dbReference type="RefSeq" id="WP_211847654.1">
    <property type="nucleotide sequence ID" value="NZ_JAAEDL010000016.1"/>
</dbReference>
<dbReference type="EMBL" id="JAAEDL010000016">
    <property type="protein sequence ID" value="MBR0682123.1"/>
    <property type="molecule type" value="Genomic_DNA"/>
</dbReference>
<dbReference type="Gene3D" id="3.40.190.150">
    <property type="entry name" value="Bordetella uptake gene, domain 1"/>
    <property type="match status" value="1"/>
</dbReference>
<keyword evidence="2" id="KW-0732">Signal</keyword>
<protein>
    <submittedName>
        <fullName evidence="3">Tripartite tricarboxylate transporter substrate binding protein</fullName>
    </submittedName>
</protein>
<evidence type="ECO:0000256" key="2">
    <source>
        <dbReference type="SAM" id="SignalP"/>
    </source>
</evidence>
<feature type="chain" id="PRO_5040907669" evidence="2">
    <location>
        <begin position="30"/>
        <end position="329"/>
    </location>
</feature>
<dbReference type="Proteomes" id="UP001138709">
    <property type="component" value="Unassembled WGS sequence"/>
</dbReference>
<dbReference type="Gene3D" id="3.40.190.10">
    <property type="entry name" value="Periplasmic binding protein-like II"/>
    <property type="match status" value="1"/>
</dbReference>
<comment type="caution">
    <text evidence="3">The sequence shown here is derived from an EMBL/GenBank/DDBJ whole genome shotgun (WGS) entry which is preliminary data.</text>
</comment>
<dbReference type="SUPFAM" id="SSF53850">
    <property type="entry name" value="Periplasmic binding protein-like II"/>
    <property type="match status" value="1"/>
</dbReference>
<reference evidence="3" key="2">
    <citation type="journal article" date="2021" name="Syst. Appl. Microbiol.">
        <title>Roseomonas hellenica sp. nov., isolated from roots of wild-growing Alkanna tinctoria.</title>
        <authorList>
            <person name="Rat A."/>
            <person name="Naranjo H.D."/>
            <person name="Lebbe L."/>
            <person name="Cnockaert M."/>
            <person name="Krigas N."/>
            <person name="Grigoriadou K."/>
            <person name="Maloupa E."/>
            <person name="Willems A."/>
        </authorList>
    </citation>
    <scope>NUCLEOTIDE SEQUENCE</scope>
    <source>
        <strain evidence="3">LMG 31228</strain>
    </source>
</reference>
<evidence type="ECO:0000313" key="4">
    <source>
        <dbReference type="Proteomes" id="UP001138709"/>
    </source>
</evidence>
<dbReference type="InterPro" id="IPR005064">
    <property type="entry name" value="BUG"/>
</dbReference>
<organism evidence="3 4">
    <name type="scientific">Neoroseomonas eburnea</name>
    <dbReference type="NCBI Taxonomy" id="1346889"/>
    <lineage>
        <taxon>Bacteria</taxon>
        <taxon>Pseudomonadati</taxon>
        <taxon>Pseudomonadota</taxon>
        <taxon>Alphaproteobacteria</taxon>
        <taxon>Acetobacterales</taxon>
        <taxon>Acetobacteraceae</taxon>
        <taxon>Neoroseomonas</taxon>
    </lineage>
</organism>
<gene>
    <name evidence="3" type="ORF">GXW74_16640</name>
</gene>
<comment type="similarity">
    <text evidence="1">Belongs to the UPF0065 (bug) family.</text>
</comment>
<proteinExistence type="inferred from homology"/>
<evidence type="ECO:0000256" key="1">
    <source>
        <dbReference type="ARBA" id="ARBA00006987"/>
    </source>
</evidence>